<evidence type="ECO:0000256" key="1">
    <source>
        <dbReference type="ARBA" id="ARBA00022729"/>
    </source>
</evidence>
<dbReference type="InterPro" id="IPR027385">
    <property type="entry name" value="Beta-barrel_OMP"/>
</dbReference>
<feature type="chain" id="PRO_5046181823" description="Outer membrane protein beta-barrel domain-containing protein" evidence="2">
    <location>
        <begin position="20"/>
        <end position="184"/>
    </location>
</feature>
<keyword evidence="1 2" id="KW-0732">Signal</keyword>
<reference evidence="5" key="1">
    <citation type="journal article" date="2019" name="Int. J. Syst. Evol. Microbiol.">
        <title>The Global Catalogue of Microorganisms (GCM) 10K type strain sequencing project: providing services to taxonomists for standard genome sequencing and annotation.</title>
        <authorList>
            <consortium name="The Broad Institute Genomics Platform"/>
            <consortium name="The Broad Institute Genome Sequencing Center for Infectious Disease"/>
            <person name="Wu L."/>
            <person name="Ma J."/>
        </authorList>
    </citation>
    <scope>NUCLEOTIDE SEQUENCE [LARGE SCALE GENOMIC DNA]</scope>
    <source>
        <strain evidence="5">KCTC 32239</strain>
    </source>
</reference>
<organism evidence="4 5">
    <name type="scientific">Cellvibrio zantedeschiae</name>
    <dbReference type="NCBI Taxonomy" id="1237077"/>
    <lineage>
        <taxon>Bacteria</taxon>
        <taxon>Pseudomonadati</taxon>
        <taxon>Pseudomonadota</taxon>
        <taxon>Gammaproteobacteria</taxon>
        <taxon>Cellvibrionales</taxon>
        <taxon>Cellvibrionaceae</taxon>
        <taxon>Cellvibrio</taxon>
    </lineage>
</organism>
<proteinExistence type="predicted"/>
<dbReference type="InterPro" id="IPR011250">
    <property type="entry name" value="OMP/PagP_B-barrel"/>
</dbReference>
<keyword evidence="5" id="KW-1185">Reference proteome</keyword>
<comment type="caution">
    <text evidence="4">The sequence shown here is derived from an EMBL/GenBank/DDBJ whole genome shotgun (WGS) entry which is preliminary data.</text>
</comment>
<protein>
    <recommendedName>
        <fullName evidence="3">Outer membrane protein beta-barrel domain-containing protein</fullName>
    </recommendedName>
</protein>
<dbReference type="SUPFAM" id="SSF56925">
    <property type="entry name" value="OMPA-like"/>
    <property type="match status" value="1"/>
</dbReference>
<gene>
    <name evidence="4" type="ORF">GCM10011613_19500</name>
</gene>
<evidence type="ECO:0000256" key="2">
    <source>
        <dbReference type="SAM" id="SignalP"/>
    </source>
</evidence>
<evidence type="ECO:0000313" key="5">
    <source>
        <dbReference type="Proteomes" id="UP000619761"/>
    </source>
</evidence>
<name>A0ABQ3B278_9GAMM</name>
<feature type="signal peptide" evidence="2">
    <location>
        <begin position="1"/>
        <end position="19"/>
    </location>
</feature>
<dbReference type="EMBL" id="BMYZ01000001">
    <property type="protein sequence ID" value="GGY74237.1"/>
    <property type="molecule type" value="Genomic_DNA"/>
</dbReference>
<dbReference type="Pfam" id="PF13505">
    <property type="entry name" value="OMP_b-brl"/>
    <property type="match status" value="1"/>
</dbReference>
<feature type="domain" description="Outer membrane protein beta-barrel" evidence="3">
    <location>
        <begin position="10"/>
        <end position="163"/>
    </location>
</feature>
<evidence type="ECO:0000259" key="3">
    <source>
        <dbReference type="Pfam" id="PF13505"/>
    </source>
</evidence>
<evidence type="ECO:0000313" key="4">
    <source>
        <dbReference type="EMBL" id="GGY74237.1"/>
    </source>
</evidence>
<dbReference type="Gene3D" id="2.40.160.20">
    <property type="match status" value="1"/>
</dbReference>
<dbReference type="Proteomes" id="UP000619761">
    <property type="component" value="Unassembled WGS sequence"/>
</dbReference>
<accession>A0ABQ3B278</accession>
<sequence length="184" mass="20073">MDKLKVLIITAMVSASASAAEASTSVDDLRFGLMLSKTKVDLDIGGESASQDVNATVLFVEKHITPRIAVHVDYKHINNDCDEVCADSTNLTRSVELSARFSQKPAEWLEVFGRAGVNYYSEKSFSSWHLAHFSSTESGFGPVVAAGFAVSLEKNIQLGIEYDVSFLRSSEKAAFASLFISMNY</sequence>
<dbReference type="RefSeq" id="WP_189417919.1">
    <property type="nucleotide sequence ID" value="NZ_BMYZ01000001.1"/>
</dbReference>